<proteinExistence type="predicted"/>
<comment type="caution">
    <text evidence="1">The sequence shown here is derived from an EMBL/GenBank/DDBJ whole genome shotgun (WGS) entry which is preliminary data.</text>
</comment>
<name>T0YM78_9ZZZZ</name>
<reference evidence="1" key="1">
    <citation type="submission" date="2013-08" db="EMBL/GenBank/DDBJ databases">
        <authorList>
            <person name="Mendez C."/>
            <person name="Richter M."/>
            <person name="Ferrer M."/>
            <person name="Sanchez J."/>
        </authorList>
    </citation>
    <scope>NUCLEOTIDE SEQUENCE</scope>
</reference>
<gene>
    <name evidence="1" type="ORF">B1B_16479</name>
</gene>
<organism evidence="1">
    <name type="scientific">mine drainage metagenome</name>
    <dbReference type="NCBI Taxonomy" id="410659"/>
    <lineage>
        <taxon>unclassified sequences</taxon>
        <taxon>metagenomes</taxon>
        <taxon>ecological metagenomes</taxon>
    </lineage>
</organism>
<dbReference type="EMBL" id="AUZY01010967">
    <property type="protein sequence ID" value="EQD36526.1"/>
    <property type="molecule type" value="Genomic_DNA"/>
</dbReference>
<accession>T0YM78</accession>
<reference evidence="1" key="2">
    <citation type="journal article" date="2014" name="ISME J.">
        <title>Microbial stratification in low pH oxic and suboxic macroscopic growths along an acid mine drainage.</title>
        <authorList>
            <person name="Mendez-Garcia C."/>
            <person name="Mesa V."/>
            <person name="Sprenger R.R."/>
            <person name="Richter M."/>
            <person name="Diez M.S."/>
            <person name="Solano J."/>
            <person name="Bargiela R."/>
            <person name="Golyshina O.V."/>
            <person name="Manteca A."/>
            <person name="Ramos J.L."/>
            <person name="Gallego J.R."/>
            <person name="Llorente I."/>
            <person name="Martins Dos Santos V.A."/>
            <person name="Jensen O.N."/>
            <person name="Pelaez A.I."/>
            <person name="Sanchez J."/>
            <person name="Ferrer M."/>
        </authorList>
    </citation>
    <scope>NUCLEOTIDE SEQUENCE</scope>
</reference>
<sequence>MVESHHGAARPFLPPVADTAREVRVELGPWSFHGKTAPLSRPGDGPAQRFFACTRRYGWWGLAYLEALLRLADWTASKEGDT</sequence>
<evidence type="ECO:0000313" key="1">
    <source>
        <dbReference type="EMBL" id="EQD36526.1"/>
    </source>
</evidence>
<protein>
    <submittedName>
        <fullName evidence="1">Uncharacterized protein</fullName>
    </submittedName>
</protein>
<dbReference type="AlphaFoldDB" id="T0YM78"/>